<evidence type="ECO:0000313" key="5">
    <source>
        <dbReference type="EMBL" id="NUB23258.1"/>
    </source>
</evidence>
<evidence type="ECO:0000259" key="4">
    <source>
        <dbReference type="Pfam" id="PF00005"/>
    </source>
</evidence>
<feature type="domain" description="ABC transporter" evidence="4">
    <location>
        <begin position="22"/>
        <end position="47"/>
    </location>
</feature>
<dbReference type="InterPro" id="IPR052156">
    <property type="entry name" value="BCAA_Transport_ATP-bd_LivF"/>
</dbReference>
<evidence type="ECO:0000256" key="3">
    <source>
        <dbReference type="ARBA" id="ARBA00022970"/>
    </source>
</evidence>
<dbReference type="GO" id="GO:0005524">
    <property type="term" value="F:ATP binding"/>
    <property type="evidence" value="ECO:0007669"/>
    <property type="project" value="UniProtKB-KW"/>
</dbReference>
<organism evidence="5 6">
    <name type="scientific">Azospirillum formosense</name>
    <dbReference type="NCBI Taxonomy" id="861533"/>
    <lineage>
        <taxon>Bacteria</taxon>
        <taxon>Pseudomonadati</taxon>
        <taxon>Pseudomonadota</taxon>
        <taxon>Alphaproteobacteria</taxon>
        <taxon>Rhodospirillales</taxon>
        <taxon>Azospirillaceae</taxon>
        <taxon>Azospirillum</taxon>
    </lineage>
</organism>
<keyword evidence="3" id="KW-0029">Amino-acid transport</keyword>
<proteinExistence type="inferred from homology"/>
<accession>A0ABX2L2Z4</accession>
<dbReference type="InterPro" id="IPR027417">
    <property type="entry name" value="P-loop_NTPase"/>
</dbReference>
<comment type="similarity">
    <text evidence="1">Belongs to the ABC transporter superfamily.</text>
</comment>
<keyword evidence="6" id="KW-1185">Reference proteome</keyword>
<keyword evidence="2" id="KW-0813">Transport</keyword>
<name>A0ABX2L2Z4_9PROT</name>
<sequence length="47" mass="4453">MSDPLLQVEGLTAGYGGAVAVDHLSLSVAAGEAVALLGANGAGKSTL</sequence>
<comment type="caution">
    <text evidence="5">The sequence shown here is derived from an EMBL/GenBank/DDBJ whole genome shotgun (WGS) entry which is preliminary data.</text>
</comment>
<evidence type="ECO:0000313" key="6">
    <source>
        <dbReference type="Proteomes" id="UP000639419"/>
    </source>
</evidence>
<dbReference type="Gene3D" id="3.40.50.300">
    <property type="entry name" value="P-loop containing nucleotide triphosphate hydrolases"/>
    <property type="match status" value="1"/>
</dbReference>
<dbReference type="EMBL" id="WHOR01000524">
    <property type="protein sequence ID" value="NUB23258.1"/>
    <property type="molecule type" value="Genomic_DNA"/>
</dbReference>
<dbReference type="SUPFAM" id="SSF52540">
    <property type="entry name" value="P-loop containing nucleoside triphosphate hydrolases"/>
    <property type="match status" value="1"/>
</dbReference>
<reference evidence="5 6" key="1">
    <citation type="submission" date="2019-10" db="EMBL/GenBank/DDBJ databases">
        <title>Genome sequence of Azospirillum formosense CC-Nfb-7.</title>
        <authorList>
            <person name="Ambrosini A."/>
            <person name="Sant'Anna F.H."/>
            <person name="Cassan F.D."/>
            <person name="Souza E.M."/>
            <person name="Passaglia L.M.P."/>
        </authorList>
    </citation>
    <scope>NUCLEOTIDE SEQUENCE [LARGE SCALE GENOMIC DNA]</scope>
    <source>
        <strain evidence="5 6">CC-NFb-7</strain>
    </source>
</reference>
<evidence type="ECO:0000256" key="2">
    <source>
        <dbReference type="ARBA" id="ARBA00022448"/>
    </source>
</evidence>
<feature type="non-terminal residue" evidence="5">
    <location>
        <position position="47"/>
    </location>
</feature>
<protein>
    <submittedName>
        <fullName evidence="5">ATP-binding cassette domain-containing protein</fullName>
    </submittedName>
</protein>
<dbReference type="Pfam" id="PF00005">
    <property type="entry name" value="ABC_tran"/>
    <property type="match status" value="1"/>
</dbReference>
<keyword evidence="5" id="KW-0067">ATP-binding</keyword>
<dbReference type="PANTHER" id="PTHR43820">
    <property type="entry name" value="HIGH-AFFINITY BRANCHED-CHAIN AMINO ACID TRANSPORT ATP-BINDING PROTEIN LIVF"/>
    <property type="match status" value="1"/>
</dbReference>
<dbReference type="Proteomes" id="UP000639419">
    <property type="component" value="Unassembled WGS sequence"/>
</dbReference>
<dbReference type="InterPro" id="IPR003439">
    <property type="entry name" value="ABC_transporter-like_ATP-bd"/>
</dbReference>
<evidence type="ECO:0000256" key="1">
    <source>
        <dbReference type="ARBA" id="ARBA00005417"/>
    </source>
</evidence>
<gene>
    <name evidence="5" type="ORF">GBZ26_29595</name>
</gene>
<keyword evidence="5" id="KW-0547">Nucleotide-binding</keyword>
<dbReference type="PANTHER" id="PTHR43820:SF4">
    <property type="entry name" value="HIGH-AFFINITY BRANCHED-CHAIN AMINO ACID TRANSPORT ATP-BINDING PROTEIN LIVF"/>
    <property type="match status" value="1"/>
</dbReference>